<organism evidence="1 2">
    <name type="scientific">Klebsiella pneumoniae IS43</name>
    <dbReference type="NCBI Taxonomy" id="1432552"/>
    <lineage>
        <taxon>Bacteria</taxon>
        <taxon>Pseudomonadati</taxon>
        <taxon>Pseudomonadota</taxon>
        <taxon>Gammaproteobacteria</taxon>
        <taxon>Enterobacterales</taxon>
        <taxon>Enterobacteriaceae</taxon>
        <taxon>Klebsiella/Raoultella group</taxon>
        <taxon>Klebsiella</taxon>
        <taxon>Klebsiella pneumoniae complex</taxon>
    </lineage>
</organism>
<reference evidence="1" key="1">
    <citation type="submission" date="2013-10" db="EMBL/GenBank/DDBJ databases">
        <title>Antibiotic resistance diversity of beta-lactamase producers in the General Hospital Vienna.</title>
        <authorList>
            <person name="Barisic I."/>
            <person name="Mitteregger D."/>
            <person name="Hirschl A.M."/>
            <person name="Noehammer C."/>
            <person name="Wiesinger-Mayr H."/>
        </authorList>
    </citation>
    <scope>NUCLEOTIDE SEQUENCE [LARGE SCALE GENOMIC DNA]</scope>
    <source>
        <strain evidence="1">IS43</strain>
    </source>
</reference>
<proteinExistence type="predicted"/>
<dbReference type="EMBL" id="CBWK010000741">
    <property type="protein sequence ID" value="CDL12061.1"/>
    <property type="molecule type" value="Genomic_DNA"/>
</dbReference>
<keyword evidence="2" id="KW-1185">Reference proteome</keyword>
<evidence type="ECO:0000313" key="2">
    <source>
        <dbReference type="Proteomes" id="UP000019183"/>
    </source>
</evidence>
<name>W1DRK4_KLEPN</name>
<evidence type="ECO:0000313" key="1">
    <source>
        <dbReference type="EMBL" id="CDL12061.1"/>
    </source>
</evidence>
<dbReference type="AlphaFoldDB" id="W1DRK4"/>
<comment type="caution">
    <text evidence="1">The sequence shown here is derived from an EMBL/GenBank/DDBJ whole genome shotgun (WGS) entry which is preliminary data.</text>
</comment>
<dbReference type="Proteomes" id="UP000019183">
    <property type="component" value="Unassembled WGS sequence"/>
</dbReference>
<protein>
    <submittedName>
        <fullName evidence="1">Uncharacterized protein</fullName>
    </submittedName>
</protein>
<accession>W1DRK4</accession>
<sequence length="46" mass="4994">MARDEPSNGYCATDRYTVSNGLVLMTANNNGHLTPCLPVKTGFLLH</sequence>